<keyword evidence="4" id="KW-1185">Reference proteome</keyword>
<evidence type="ECO:0000313" key="4">
    <source>
        <dbReference type="Proteomes" id="UP001138500"/>
    </source>
</evidence>
<evidence type="ECO:0000256" key="2">
    <source>
        <dbReference type="SAM" id="MobiDB-lite"/>
    </source>
</evidence>
<keyword evidence="1" id="KW-0175">Coiled coil</keyword>
<feature type="region of interest" description="Disordered" evidence="2">
    <location>
        <begin position="378"/>
        <end position="520"/>
    </location>
</feature>
<evidence type="ECO:0000313" key="3">
    <source>
        <dbReference type="EMBL" id="KAH9844547.1"/>
    </source>
</evidence>
<dbReference type="EMBL" id="RIBY02000302">
    <property type="protein sequence ID" value="KAH9844547.1"/>
    <property type="molecule type" value="Genomic_DNA"/>
</dbReference>
<reference evidence="3 4" key="2">
    <citation type="journal article" date="2021" name="Curr. Genet.">
        <title>Genetic response to nitrogen starvation in the aggressive Eucalyptus foliar pathogen Teratosphaeria destructans.</title>
        <authorList>
            <person name="Havenga M."/>
            <person name="Wingfield B.D."/>
            <person name="Wingfield M.J."/>
            <person name="Dreyer L.L."/>
            <person name="Roets F."/>
            <person name="Aylward J."/>
        </authorList>
    </citation>
    <scope>NUCLEOTIDE SEQUENCE [LARGE SCALE GENOMIC DNA]</scope>
    <source>
        <strain evidence="3">CMW44962</strain>
    </source>
</reference>
<comment type="caution">
    <text evidence="3">The sequence shown here is derived from an EMBL/GenBank/DDBJ whole genome shotgun (WGS) entry which is preliminary data.</text>
</comment>
<gene>
    <name evidence="3" type="ORF">Tdes44962_MAKER07305</name>
</gene>
<organism evidence="3 4">
    <name type="scientific">Teratosphaeria destructans</name>
    <dbReference type="NCBI Taxonomy" id="418781"/>
    <lineage>
        <taxon>Eukaryota</taxon>
        <taxon>Fungi</taxon>
        <taxon>Dikarya</taxon>
        <taxon>Ascomycota</taxon>
        <taxon>Pezizomycotina</taxon>
        <taxon>Dothideomycetes</taxon>
        <taxon>Dothideomycetidae</taxon>
        <taxon>Mycosphaerellales</taxon>
        <taxon>Teratosphaeriaceae</taxon>
        <taxon>Teratosphaeria</taxon>
    </lineage>
</organism>
<accession>A0A9W7W658</accession>
<dbReference type="AlphaFoldDB" id="A0A9W7W658"/>
<feature type="compositionally biased region" description="Polar residues" evidence="2">
    <location>
        <begin position="482"/>
        <end position="491"/>
    </location>
</feature>
<dbReference type="OrthoDB" id="5430717at2759"/>
<name>A0A9W7W658_9PEZI</name>
<feature type="compositionally biased region" description="Polar residues" evidence="2">
    <location>
        <begin position="378"/>
        <end position="414"/>
    </location>
</feature>
<sequence>MADNIQQWRRMIQPARARTPAAHEHEDGDTIAFPVTPKRGLKPKFSSYFTNHGPAANTLRAEPSVSVLNDDLFDPEMPAWPADEPFPDPHPGHLMDTIMCRLMASPYDALEPRFNGMLLRVFEAYRHLNDFHQQLRGQLNEELSRSSALERRLQIASKQWSEERQDFKAEVKRLELLLVKGQRGVAEVTLARQDSLFRQKDANRRSRMEDDGLQTIFEFLERHRQYDEKAWSSQRAVMRARSPSAQMRRLSQQLISKKSFTNIHADLPFGTPPDAMPSTLAEASMLETQAAGSRGVSEPRTSVSADTFSTFSCMDGALSTPTALPDCLDDSEMRAIHHIAEGLARRRQVEPSKVIPKLLDMFACHNPLSTDAELARATSTHQLPTPRSAQTNIDKPTARSASLSKVQKQGSLMSKASGFFHKLKPQPNTNRFSFDAGDDIAGSPARDTARSTAVDEPALRRSVSSSALPEAMEGPSIKPTFSPLTQSSRISSAAPDCRVSKIPAPIDTPSSVARPRQDREVSNSSLLALVRASDHSRSASGSVCSSQAGARRRVRPDIRDRTHGDFITATMTLEPVGSNRMLSSAKMANMTDENTQPMASTDGMNAAAEFY</sequence>
<reference evidence="3 4" key="1">
    <citation type="journal article" date="2018" name="IMA Fungus">
        <title>IMA Genome-F 10: Nine draft genome sequences of Claviceps purpurea s.lat., including C. arundinis, C. humidiphila, and C. cf. spartinae, pseudomolecules for the pitch canker pathogen Fusarium circinatum, draft genome of Davidsoniella eucalypti, Grosmannia galeiformis, Quambalaria eucalypti, and Teratosphaeria destructans.</title>
        <authorList>
            <person name="Wingfield B.D."/>
            <person name="Liu M."/>
            <person name="Nguyen H.D."/>
            <person name="Lane F.A."/>
            <person name="Morgan S.W."/>
            <person name="De Vos L."/>
            <person name="Wilken P.M."/>
            <person name="Duong T.A."/>
            <person name="Aylward J."/>
            <person name="Coetzee M.P."/>
            <person name="Dadej K."/>
            <person name="De Beer Z.W."/>
            <person name="Findlay W."/>
            <person name="Havenga M."/>
            <person name="Kolarik M."/>
            <person name="Menzies J.G."/>
            <person name="Naidoo K."/>
            <person name="Pochopski O."/>
            <person name="Shoukouhi P."/>
            <person name="Santana Q.C."/>
            <person name="Seifert K.A."/>
            <person name="Soal N."/>
            <person name="Steenkamp E.T."/>
            <person name="Tatham C.T."/>
            <person name="van der Nest M.A."/>
            <person name="Wingfield M.J."/>
        </authorList>
    </citation>
    <scope>NUCLEOTIDE SEQUENCE [LARGE SCALE GENOMIC DNA]</scope>
    <source>
        <strain evidence="3">CMW44962</strain>
    </source>
</reference>
<protein>
    <submittedName>
        <fullName evidence="3">Uncharacterized protein</fullName>
    </submittedName>
</protein>
<dbReference type="Proteomes" id="UP001138500">
    <property type="component" value="Unassembled WGS sequence"/>
</dbReference>
<feature type="coiled-coil region" evidence="1">
    <location>
        <begin position="132"/>
        <end position="177"/>
    </location>
</feature>
<proteinExistence type="predicted"/>
<evidence type="ECO:0000256" key="1">
    <source>
        <dbReference type="SAM" id="Coils"/>
    </source>
</evidence>